<keyword evidence="1" id="KW-0255">Endonuclease</keyword>
<organism evidence="1 2">
    <name type="scientific">SAR324 cluster bacterium</name>
    <dbReference type="NCBI Taxonomy" id="2024889"/>
    <lineage>
        <taxon>Bacteria</taxon>
        <taxon>Deltaproteobacteria</taxon>
        <taxon>SAR324 cluster</taxon>
    </lineage>
</organism>
<evidence type="ECO:0000313" key="2">
    <source>
        <dbReference type="Proteomes" id="UP000218113"/>
    </source>
</evidence>
<gene>
    <name evidence="1" type="ORF">COB67_10500</name>
</gene>
<name>A0A2A4SXV0_9DELT</name>
<dbReference type="Proteomes" id="UP000218113">
    <property type="component" value="Unassembled WGS sequence"/>
</dbReference>
<accession>A0A2A4SXV0</accession>
<comment type="caution">
    <text evidence="1">The sequence shown here is derived from an EMBL/GenBank/DDBJ whole genome shotgun (WGS) entry which is preliminary data.</text>
</comment>
<dbReference type="InterPro" id="IPR049519">
    <property type="entry name" value="SmaI"/>
</dbReference>
<keyword evidence="1" id="KW-0378">Hydrolase</keyword>
<dbReference type="Pfam" id="PF17411">
    <property type="entry name" value="SmaI"/>
    <property type="match status" value="1"/>
</dbReference>
<evidence type="ECO:0000313" key="1">
    <source>
        <dbReference type="EMBL" id="PCI25944.1"/>
    </source>
</evidence>
<keyword evidence="1" id="KW-0540">Nuclease</keyword>
<dbReference type="AlphaFoldDB" id="A0A2A4SXV0"/>
<proteinExistence type="predicted"/>
<sequence length="254" mass="29766">MSSKFQKLQSIIKNLSETQINFLENLANIFQSPYQTLERNPESDLIRDNMVRDFGDYLRIHHCFSHQPFTKDKFEFALETVVNLSGVQAKLAPKGNPGYDIEINKEKISLKTQADKNIKELKIHISKFMELGKGEWGDQEEQLIGLREQFFQHLKGYNRIIDLRCLQHEENSYRYELVEIPVKLLQKAKKGTFRMMHNSTQFPKPGYCDVYGPNQKLLYQLYFDGGGERKLQIKNIDKNHCIVHATWSFQSTMI</sequence>
<dbReference type="EMBL" id="NVSR01000107">
    <property type="protein sequence ID" value="PCI25944.1"/>
    <property type="molecule type" value="Genomic_DNA"/>
</dbReference>
<dbReference type="GO" id="GO:0009036">
    <property type="term" value="F:type II site-specific deoxyribonuclease activity"/>
    <property type="evidence" value="ECO:0007669"/>
    <property type="project" value="InterPro"/>
</dbReference>
<protein>
    <submittedName>
        <fullName evidence="1">Restriction endonuclease</fullName>
    </submittedName>
</protein>
<reference evidence="2" key="1">
    <citation type="submission" date="2017-08" db="EMBL/GenBank/DDBJ databases">
        <title>A dynamic microbial community with high functional redundancy inhabits the cold, oxic subseafloor aquifer.</title>
        <authorList>
            <person name="Tully B.J."/>
            <person name="Wheat C.G."/>
            <person name="Glazer B.T."/>
            <person name="Huber J.A."/>
        </authorList>
    </citation>
    <scope>NUCLEOTIDE SEQUENCE [LARGE SCALE GENOMIC DNA]</scope>
</reference>